<dbReference type="Pfam" id="PF03205">
    <property type="entry name" value="MobB"/>
    <property type="match status" value="1"/>
</dbReference>
<organism evidence="2 3">
    <name type="scientific">Helicobacter brantae</name>
    <dbReference type="NCBI Taxonomy" id="375927"/>
    <lineage>
        <taxon>Bacteria</taxon>
        <taxon>Pseudomonadati</taxon>
        <taxon>Campylobacterota</taxon>
        <taxon>Epsilonproteobacteria</taxon>
        <taxon>Campylobacterales</taxon>
        <taxon>Helicobacteraceae</taxon>
        <taxon>Helicobacter</taxon>
    </lineage>
</organism>
<accession>A0A3D8J088</accession>
<evidence type="ECO:0000313" key="2">
    <source>
        <dbReference type="EMBL" id="RDU70937.1"/>
    </source>
</evidence>
<proteinExistence type="predicted"/>
<gene>
    <name evidence="2" type="primary">mobB</name>
    <name evidence="2" type="ORF">CQA58_03940</name>
</gene>
<dbReference type="NCBIfam" id="TIGR00176">
    <property type="entry name" value="mobB"/>
    <property type="match status" value="1"/>
</dbReference>
<dbReference type="AlphaFoldDB" id="A0A3D8J088"/>
<feature type="domain" description="Molybdopterin-guanine dinucleotide biosynthesis protein B (MobB)" evidence="1">
    <location>
        <begin position="4"/>
        <end position="118"/>
    </location>
</feature>
<dbReference type="InterPro" id="IPR027417">
    <property type="entry name" value="P-loop_NTPase"/>
</dbReference>
<dbReference type="RefSeq" id="WP_115569426.1">
    <property type="nucleotide sequence ID" value="NZ_NXLV01000005.1"/>
</dbReference>
<dbReference type="EMBL" id="NXLV01000005">
    <property type="protein sequence ID" value="RDU70937.1"/>
    <property type="molecule type" value="Genomic_DNA"/>
</dbReference>
<dbReference type="Gene3D" id="3.40.50.300">
    <property type="entry name" value="P-loop containing nucleotide triphosphate hydrolases"/>
    <property type="match status" value="1"/>
</dbReference>
<dbReference type="PANTHER" id="PTHR40072">
    <property type="entry name" value="MOLYBDOPTERIN-GUANINE DINUCLEOTIDE BIOSYNTHESIS ADAPTER PROTEIN-RELATED"/>
    <property type="match status" value="1"/>
</dbReference>
<reference evidence="2 3" key="1">
    <citation type="submission" date="2018-04" db="EMBL/GenBank/DDBJ databases">
        <title>Novel Campyloabacter and Helicobacter Species and Strains.</title>
        <authorList>
            <person name="Mannion A.J."/>
            <person name="Shen Z."/>
            <person name="Fox J.G."/>
        </authorList>
    </citation>
    <scope>NUCLEOTIDE SEQUENCE [LARGE SCALE GENOMIC DNA]</scope>
    <source>
        <strain evidence="2 3">MIT 04-9366</strain>
    </source>
</reference>
<comment type="caution">
    <text evidence="2">The sequence shown here is derived from an EMBL/GenBank/DDBJ whole genome shotgun (WGS) entry which is preliminary data.</text>
</comment>
<protein>
    <submittedName>
        <fullName evidence="2">Molybdopterin-guanine dinucleotide biosynthesis protein B</fullName>
    </submittedName>
</protein>
<dbReference type="InterPro" id="IPR052539">
    <property type="entry name" value="MGD_biosynthesis_adapter"/>
</dbReference>
<dbReference type="SUPFAM" id="SSF52540">
    <property type="entry name" value="P-loop containing nucleoside triphosphate hydrolases"/>
    <property type="match status" value="1"/>
</dbReference>
<dbReference type="GO" id="GO:0005525">
    <property type="term" value="F:GTP binding"/>
    <property type="evidence" value="ECO:0007669"/>
    <property type="project" value="InterPro"/>
</dbReference>
<evidence type="ECO:0000259" key="1">
    <source>
        <dbReference type="Pfam" id="PF03205"/>
    </source>
</evidence>
<sequence length="161" mass="18435">MARVVCFCGVSNSGKTTLIEKLSLALRKEGKRVFILKHDPKDKARFDTEGKDSYRFFESGADVCVYSPKKATLMLQNSLPTPQEIIAPFLKDWDYVFIEGLRELGFERILVARGSIESGYEEEVRAYALKNIAKEGENVLDLDNIPEILQWIQTNIEDKKW</sequence>
<dbReference type="PANTHER" id="PTHR40072:SF1">
    <property type="entry name" value="MOLYBDOPTERIN-GUANINE DINUCLEOTIDE BIOSYNTHESIS ADAPTER PROTEIN"/>
    <property type="match status" value="1"/>
</dbReference>
<evidence type="ECO:0000313" key="3">
    <source>
        <dbReference type="Proteomes" id="UP000257045"/>
    </source>
</evidence>
<dbReference type="GO" id="GO:0006777">
    <property type="term" value="P:Mo-molybdopterin cofactor biosynthetic process"/>
    <property type="evidence" value="ECO:0007669"/>
    <property type="project" value="InterPro"/>
</dbReference>
<dbReference type="Proteomes" id="UP000257045">
    <property type="component" value="Unassembled WGS sequence"/>
</dbReference>
<keyword evidence="3" id="KW-1185">Reference proteome</keyword>
<dbReference type="InterPro" id="IPR004435">
    <property type="entry name" value="MobB_dom"/>
</dbReference>
<name>A0A3D8J088_9HELI</name>
<dbReference type="OrthoDB" id="9786803at2"/>